<feature type="region of interest" description="Disordered" evidence="1">
    <location>
        <begin position="1"/>
        <end position="21"/>
    </location>
</feature>
<reference evidence="2 3" key="1">
    <citation type="journal article" date="2021" name="BMC Genomics">
        <title>Datura genome reveals duplications of psychoactive alkaloid biosynthetic genes and high mutation rate following tissue culture.</title>
        <authorList>
            <person name="Rajewski A."/>
            <person name="Carter-House D."/>
            <person name="Stajich J."/>
            <person name="Litt A."/>
        </authorList>
    </citation>
    <scope>NUCLEOTIDE SEQUENCE [LARGE SCALE GENOMIC DNA]</scope>
    <source>
        <strain evidence="2">AR-01</strain>
    </source>
</reference>
<sequence>MARNLLIGSANTPQNACGNRGGNVAANTSNGGQSRLYCLAHSEIVEASVDV</sequence>
<dbReference type="EMBL" id="JACEIK010006576">
    <property type="protein sequence ID" value="MCE2055909.1"/>
    <property type="molecule type" value="Genomic_DNA"/>
</dbReference>
<comment type="caution">
    <text evidence="2">The sequence shown here is derived from an EMBL/GenBank/DDBJ whole genome shotgun (WGS) entry which is preliminary data.</text>
</comment>
<keyword evidence="3" id="KW-1185">Reference proteome</keyword>
<name>A0ABS8W513_DATST</name>
<evidence type="ECO:0000313" key="2">
    <source>
        <dbReference type="EMBL" id="MCE2055909.1"/>
    </source>
</evidence>
<evidence type="ECO:0000313" key="3">
    <source>
        <dbReference type="Proteomes" id="UP000823775"/>
    </source>
</evidence>
<protein>
    <submittedName>
        <fullName evidence="2">Uncharacterized protein</fullName>
    </submittedName>
</protein>
<gene>
    <name evidence="2" type="ORF">HAX54_043723</name>
</gene>
<dbReference type="Proteomes" id="UP000823775">
    <property type="component" value="Unassembled WGS sequence"/>
</dbReference>
<organism evidence="2 3">
    <name type="scientific">Datura stramonium</name>
    <name type="common">Jimsonweed</name>
    <name type="synonym">Common thornapple</name>
    <dbReference type="NCBI Taxonomy" id="4076"/>
    <lineage>
        <taxon>Eukaryota</taxon>
        <taxon>Viridiplantae</taxon>
        <taxon>Streptophyta</taxon>
        <taxon>Embryophyta</taxon>
        <taxon>Tracheophyta</taxon>
        <taxon>Spermatophyta</taxon>
        <taxon>Magnoliopsida</taxon>
        <taxon>eudicotyledons</taxon>
        <taxon>Gunneridae</taxon>
        <taxon>Pentapetalae</taxon>
        <taxon>asterids</taxon>
        <taxon>lamiids</taxon>
        <taxon>Solanales</taxon>
        <taxon>Solanaceae</taxon>
        <taxon>Solanoideae</taxon>
        <taxon>Datureae</taxon>
        <taxon>Datura</taxon>
    </lineage>
</organism>
<accession>A0ABS8W513</accession>
<evidence type="ECO:0000256" key="1">
    <source>
        <dbReference type="SAM" id="MobiDB-lite"/>
    </source>
</evidence>
<feature type="non-terminal residue" evidence="2">
    <location>
        <position position="51"/>
    </location>
</feature>
<proteinExistence type="predicted"/>